<name>A0ABR1GU62_9HYPO</name>
<keyword evidence="3" id="KW-1185">Reference proteome</keyword>
<protein>
    <recommendedName>
        <fullName evidence="1">HD domain-containing protein</fullName>
    </recommendedName>
</protein>
<dbReference type="InterPro" id="IPR003607">
    <property type="entry name" value="HD/PDEase_dom"/>
</dbReference>
<dbReference type="Gene3D" id="1.10.3210.10">
    <property type="entry name" value="Hypothetical protein af1432"/>
    <property type="match status" value="1"/>
</dbReference>
<feature type="domain" description="HD" evidence="1">
    <location>
        <begin position="64"/>
        <end position="175"/>
    </location>
</feature>
<dbReference type="SUPFAM" id="SSF109604">
    <property type="entry name" value="HD-domain/PDEase-like"/>
    <property type="match status" value="1"/>
</dbReference>
<dbReference type="InterPro" id="IPR006674">
    <property type="entry name" value="HD_domain"/>
</dbReference>
<dbReference type="InterPro" id="IPR017771">
    <property type="entry name" value="Cyanamide_hydratase_HD"/>
</dbReference>
<evidence type="ECO:0000313" key="3">
    <source>
        <dbReference type="Proteomes" id="UP001498476"/>
    </source>
</evidence>
<dbReference type="NCBIfam" id="TIGR03401">
    <property type="entry name" value="cyanamide_fam"/>
    <property type="match status" value="1"/>
</dbReference>
<accession>A0ABR1GU62</accession>
<reference evidence="2 3" key="1">
    <citation type="journal article" date="2025" name="Microbiol. Resour. Announc.">
        <title>Draft genome sequences for Neonectria magnoliae and Neonectria punicea, canker pathogens of Liriodendron tulipifera and Acer saccharum in West Virginia.</title>
        <authorList>
            <person name="Petronek H.M."/>
            <person name="Kasson M.T."/>
            <person name="Metheny A.M."/>
            <person name="Stauder C.M."/>
            <person name="Lovett B."/>
            <person name="Lynch S.C."/>
            <person name="Garnas J.R."/>
            <person name="Kasson L.R."/>
            <person name="Stajich J.E."/>
        </authorList>
    </citation>
    <scope>NUCLEOTIDE SEQUENCE [LARGE SCALE GENOMIC DNA]</scope>
    <source>
        <strain evidence="2 3">NRRL 64653</strain>
    </source>
</reference>
<dbReference type="PANTHER" id="PTHR35569:SF1">
    <property type="entry name" value="CYANAMIDE HYDRATASE DDI2-RELATED"/>
    <property type="match status" value="1"/>
</dbReference>
<dbReference type="CDD" id="cd00077">
    <property type="entry name" value="HDc"/>
    <property type="match status" value="1"/>
</dbReference>
<gene>
    <name evidence="2" type="ORF">QQX98_008757</name>
</gene>
<dbReference type="PANTHER" id="PTHR35569">
    <property type="entry name" value="CYANAMIDE HYDRATASE DDI2-RELATED"/>
    <property type="match status" value="1"/>
</dbReference>
<evidence type="ECO:0000313" key="2">
    <source>
        <dbReference type="EMBL" id="KAK7409053.1"/>
    </source>
</evidence>
<proteinExistence type="predicted"/>
<evidence type="ECO:0000259" key="1">
    <source>
        <dbReference type="PROSITE" id="PS51831"/>
    </source>
</evidence>
<dbReference type="PROSITE" id="PS51831">
    <property type="entry name" value="HD"/>
    <property type="match status" value="1"/>
</dbReference>
<dbReference type="Proteomes" id="UP001498476">
    <property type="component" value="Unassembled WGS sequence"/>
</dbReference>
<comment type="caution">
    <text evidence="2">The sequence shown here is derived from an EMBL/GenBank/DDBJ whole genome shotgun (WGS) entry which is preliminary data.</text>
</comment>
<dbReference type="Pfam" id="PF01966">
    <property type="entry name" value="HD"/>
    <property type="match status" value="1"/>
</dbReference>
<sequence length="245" mass="27471">MSSIDVIAQNGWTAVPVDAGKLFNGKPYINKPTPLLVADIKFPSDDPLVAKVQQYAKEQLPIQTFNHSLRAYYYATAIIKQQFPQYAETISPSTVALAFLLHDIGTTDKNLHATHLSFEFHGGILALNLLQEHGGTKNQAEAVCEAIIRHQDMGTDGTITLLGQLVQLSTLYDNVGEHPHIQNYPEILHKDTRDDVNKHFPRNGWCSCFGVAIRKEINLKPWCHTTHIPDFDKQVEGNQLMKGYQ</sequence>
<dbReference type="EMBL" id="JAZAVJ010000164">
    <property type="protein sequence ID" value="KAK7409053.1"/>
    <property type="molecule type" value="Genomic_DNA"/>
</dbReference>
<organism evidence="2 3">
    <name type="scientific">Neonectria punicea</name>
    <dbReference type="NCBI Taxonomy" id="979145"/>
    <lineage>
        <taxon>Eukaryota</taxon>
        <taxon>Fungi</taxon>
        <taxon>Dikarya</taxon>
        <taxon>Ascomycota</taxon>
        <taxon>Pezizomycotina</taxon>
        <taxon>Sordariomycetes</taxon>
        <taxon>Hypocreomycetidae</taxon>
        <taxon>Hypocreales</taxon>
        <taxon>Nectriaceae</taxon>
        <taxon>Neonectria</taxon>
    </lineage>
</organism>